<organism evidence="1 2">
    <name type="scientific">Sphingobium chungbukense</name>
    <dbReference type="NCBI Taxonomy" id="56193"/>
    <lineage>
        <taxon>Bacteria</taxon>
        <taxon>Pseudomonadati</taxon>
        <taxon>Pseudomonadota</taxon>
        <taxon>Alphaproteobacteria</taxon>
        <taxon>Sphingomonadales</taxon>
        <taxon>Sphingomonadaceae</taxon>
        <taxon>Sphingobium</taxon>
    </lineage>
</organism>
<dbReference type="PATRIC" id="fig|56193.3.peg.1000"/>
<dbReference type="STRING" id="56193.YP76_04840"/>
<protein>
    <recommendedName>
        <fullName evidence="3">N-acetyltransferase domain-containing protein</fullName>
    </recommendedName>
</protein>
<sequence>MIVLVRASPAHVGRIATRMRDADKEECAALGMTPKGALRKSLTASVLAYTAKIDGRPEGMFGVTPGNTLEGIGHPWLLATDAAFDCARQLLTAGPGLIALMHRRFRRLENMVSAENERAIRMLGRWGFEIGDEQMMVGGVPFLRFWKEAVDVR</sequence>
<reference evidence="1 2" key="1">
    <citation type="submission" date="2015-04" db="EMBL/GenBank/DDBJ databases">
        <title>Genome sequence of aromatic hydrocarbons-degrading Sphingobium chungbukense DJ77.</title>
        <authorList>
            <person name="Kim Y.-C."/>
            <person name="Chae J.-C."/>
        </authorList>
    </citation>
    <scope>NUCLEOTIDE SEQUENCE [LARGE SCALE GENOMIC DNA]</scope>
    <source>
        <strain evidence="1 2">DJ77</strain>
    </source>
</reference>
<evidence type="ECO:0000313" key="2">
    <source>
        <dbReference type="Proteomes" id="UP000033874"/>
    </source>
</evidence>
<dbReference type="SUPFAM" id="SSF55729">
    <property type="entry name" value="Acyl-CoA N-acyltransferases (Nat)"/>
    <property type="match status" value="1"/>
</dbReference>
<accession>A0A0M3AVL9</accession>
<gene>
    <name evidence="1" type="ORF">YP76_04840</name>
</gene>
<comment type="caution">
    <text evidence="1">The sequence shown here is derived from an EMBL/GenBank/DDBJ whole genome shotgun (WGS) entry which is preliminary data.</text>
</comment>
<dbReference type="EMBL" id="LBIC01000001">
    <property type="protein sequence ID" value="KKW93963.1"/>
    <property type="molecule type" value="Genomic_DNA"/>
</dbReference>
<dbReference type="AlphaFoldDB" id="A0A0M3AVL9"/>
<dbReference type="Proteomes" id="UP000033874">
    <property type="component" value="Unassembled WGS sequence"/>
</dbReference>
<keyword evidence="2" id="KW-1185">Reference proteome</keyword>
<evidence type="ECO:0000313" key="1">
    <source>
        <dbReference type="EMBL" id="KKW93963.1"/>
    </source>
</evidence>
<evidence type="ECO:0008006" key="3">
    <source>
        <dbReference type="Google" id="ProtNLM"/>
    </source>
</evidence>
<dbReference type="RefSeq" id="WP_046762397.1">
    <property type="nucleotide sequence ID" value="NZ_LBIC01000001.1"/>
</dbReference>
<dbReference type="InterPro" id="IPR016181">
    <property type="entry name" value="Acyl_CoA_acyltransferase"/>
</dbReference>
<name>A0A0M3AVL9_9SPHN</name>
<proteinExistence type="predicted"/>